<feature type="compositionally biased region" description="Polar residues" evidence="4">
    <location>
        <begin position="687"/>
        <end position="699"/>
    </location>
</feature>
<accession>E2AL03</accession>
<dbReference type="InParanoid" id="E2AL03"/>
<feature type="region of interest" description="Disordered" evidence="4">
    <location>
        <begin position="687"/>
        <end position="708"/>
    </location>
</feature>
<evidence type="ECO:0000256" key="1">
    <source>
        <dbReference type="ARBA" id="ARBA00022741"/>
    </source>
</evidence>
<feature type="compositionally biased region" description="Polar residues" evidence="4">
    <location>
        <begin position="455"/>
        <end position="464"/>
    </location>
</feature>
<organism evidence="7">
    <name type="scientific">Camponotus floridanus</name>
    <name type="common">Florida carpenter ant</name>
    <dbReference type="NCBI Taxonomy" id="104421"/>
    <lineage>
        <taxon>Eukaryota</taxon>
        <taxon>Metazoa</taxon>
        <taxon>Ecdysozoa</taxon>
        <taxon>Arthropoda</taxon>
        <taxon>Hexapoda</taxon>
        <taxon>Insecta</taxon>
        <taxon>Pterygota</taxon>
        <taxon>Neoptera</taxon>
        <taxon>Endopterygota</taxon>
        <taxon>Hymenoptera</taxon>
        <taxon>Apocrita</taxon>
        <taxon>Aculeata</taxon>
        <taxon>Formicoidea</taxon>
        <taxon>Formicidae</taxon>
        <taxon>Formicinae</taxon>
        <taxon>Camponotus</taxon>
    </lineage>
</organism>
<evidence type="ECO:0000313" key="6">
    <source>
        <dbReference type="EMBL" id="EFN65920.1"/>
    </source>
</evidence>
<dbReference type="InterPro" id="IPR001752">
    <property type="entry name" value="Kinesin_motor_dom"/>
</dbReference>
<feature type="region of interest" description="Disordered" evidence="4">
    <location>
        <begin position="20"/>
        <end position="41"/>
    </location>
</feature>
<feature type="compositionally biased region" description="Polar residues" evidence="4">
    <location>
        <begin position="490"/>
        <end position="503"/>
    </location>
</feature>
<dbReference type="PROSITE" id="PS00411">
    <property type="entry name" value="KINESIN_MOTOR_1"/>
    <property type="match status" value="1"/>
</dbReference>
<feature type="compositionally biased region" description="Basic and acidic residues" evidence="4">
    <location>
        <begin position="573"/>
        <end position="591"/>
    </location>
</feature>
<dbReference type="OMA" id="DMISITI"/>
<dbReference type="GO" id="GO:0005524">
    <property type="term" value="F:ATP binding"/>
    <property type="evidence" value="ECO:0007669"/>
    <property type="project" value="UniProtKB-KW"/>
</dbReference>
<dbReference type="InterPro" id="IPR019821">
    <property type="entry name" value="Kinesin_motor_CS"/>
</dbReference>
<dbReference type="OrthoDB" id="3176171at2759"/>
<dbReference type="Gene3D" id="3.40.850.10">
    <property type="entry name" value="Kinesin motor domain"/>
    <property type="match status" value="1"/>
</dbReference>
<sequence length="1851" mass="208033">MIRVVIENALRVELKLSVESEKAEEERQRPTQRVDGRERESSIDQSAIRLTLHVVRDLESLMSYVEKGTKARKTASTLQNPSSSRSHALLTVDLTREQGSADAERLSDGDSITSSGRQDVTQRAGSRLHLVDLAGSESAATCGGVHRLKEGANINKSLVALGNVISALVERGSTGSGTSKRYIPYRDSSLTWLLKDALGGNATTVMLATISPASGSYNETAHTLRFAQRAQSVVNRPVVNEDPVERLIRELRAEVARLKSLLLQKDIDQQTTGVPCCCGKVQSSKDSTTDSQYREEQESLNTLRSKQSDCKDEFSQSKNDRSLDVFPIRRFNSSDSLTICETGSTRSVRKFNSYEHLQVSDRFINNYNQAKVTELNDEEDEVIDEINEPVFVDIPTLVAVLIKPDDSLQESSTQIEEICSDEVQEDSIDADFIEGGNEEFEETEKIDVDPDDHSISANSCNTLGDSEVGEFHKTPSSPASVGRSGPRGTFSKQNSIDLPSSNLNVSKKFGSIDGINKKKDSSILDHLQRSHTNLDKRPTLSDRGKKLNNIREIDDRKVNAKSGSIWKAIGSDGSKDHLQRKSSNESDKSLKDSNIGKIGGYSIGRKPSLENLKRKTSKDSSSSSSKDEQILISSLTRDKLLRRKNSLDQEAANGVRHHTAIQRVKRADIVAAVTERLYSSRKLTEESNNMATNSVSGTRSPPEGTDVKVSSNLMARSRLQEISRKMLMKRRRINVDTQTETASTLRFRDTASLTDEPKVVLQDAAVLTEEHMDYDVTTVTNHRLPVLRVKDMATLTDRRPHTSIFRCKDAESLANDLDFDDYELHSPRNDSGILSDDTQNYAESNLSSAEMSELYPEADRRIPCTDSSTNTFLASSGRNSAVQTETGNREVPSRQKESLENRGRSHCCGLVHEIGQRVPVNSPERNVISISLPDMISITIESTNGLESRIAVTDGSDAMEEKPQPISSDKESQTEQIKNEAEGSFLKDLTVRSTAIQADGRVFRIENIFQDPKSNNYHDAASDLRKETIKKSMVFRNSLGTSSIIETKENDAKMEWDIQDLYQKKQPILKSDLMRAFVAKKRSYSLNPRRPTNRLACQDLLRNWTFPCSEFIDFNREMIIMSPTGQQDTDTSLIDSLPSSAVISECTSANKILEEPIHESCKQDFVSSFEDLKESAFIKDLLDCDNNFSDDSLDEDNITKRSIVVNTMDTQNLKNYESVCPPDVVAHTKKEASKSAVHKDSINVESSIDDDFDDTEMELPKKKPAEVLDKNPMQDYKTLILGTSSCLVDNDSEEEANITASSQSDNIEKGKKKVSFSNPSSPEEITDIVANRKILAPKQNLVAVKSIIKKMKKPAVAENLDIVQSNVEVDQSLRQKKVESAKSEEVLSASKEDQDSEDSRESLNDEKKFSDHNESDSSVSDEDTQAMSKKKNIFEEYLNEAMIFMRNMNSINEYMSAVNKLESCGKRHRRRGSRRGSKPSTDKGHTEFRECKVNLKDDTDEHLQQDEVVVVESYEKCLKGIERLEACIDKVSKHNLILRDRYGIEVESAGAKSSLACPSIDSEMSNVKDSVIHQCNMSLENDAESCEISLPFLSSIQTDVTKQPTLKEAERRDQIKIDDFDNKNNNIPDDDLERKIFDQLMHAADFSKYQSPRQLRQKRLWKMRDLRSRSPTTYSKLRETFRRDTRGIFNFDEVSAAEDYLDDIRGIESSSRNFRKTKLSDQTENIGSKTSISSEIDLEEFCDRNELPEENDNPFKIEMPIIFETKVEYPDCLIDPAKPIELGHMFNTEEEIARKITQRSKNTLRLESANPRFVGSLNMELKYPGSPRAKFLELLKERRRIVENSRGTNAF</sequence>
<protein>
    <submittedName>
        <fullName evidence="6">Kinesin-like protein KIF16B</fullName>
    </submittedName>
</protein>
<feature type="region of interest" description="Disordered" evidence="4">
    <location>
        <begin position="876"/>
        <end position="904"/>
    </location>
</feature>
<feature type="compositionally biased region" description="Basic residues" evidence="4">
    <location>
        <begin position="1466"/>
        <end position="1477"/>
    </location>
</feature>
<feature type="compositionally biased region" description="Basic and acidic residues" evidence="4">
    <location>
        <begin position="306"/>
        <end position="315"/>
    </location>
</feature>
<evidence type="ECO:0000256" key="4">
    <source>
        <dbReference type="SAM" id="MobiDB-lite"/>
    </source>
</evidence>
<name>E2AL03_CAMFO</name>
<keyword evidence="7" id="KW-1185">Reference proteome</keyword>
<keyword evidence="1" id="KW-0547">Nucleotide-binding</keyword>
<feature type="region of interest" description="Disordered" evidence="4">
    <location>
        <begin position="441"/>
        <end position="503"/>
    </location>
</feature>
<dbReference type="SMART" id="SM00129">
    <property type="entry name" value="KISc"/>
    <property type="match status" value="1"/>
</dbReference>
<feature type="compositionally biased region" description="Basic and acidic residues" evidence="4">
    <location>
        <begin position="443"/>
        <end position="454"/>
    </location>
</feature>
<dbReference type="InterPro" id="IPR036961">
    <property type="entry name" value="Kinesin_motor_dom_sf"/>
</dbReference>
<evidence type="ECO:0000256" key="2">
    <source>
        <dbReference type="ARBA" id="ARBA00022840"/>
    </source>
</evidence>
<dbReference type="GO" id="GO:0003777">
    <property type="term" value="F:microtubule motor activity"/>
    <property type="evidence" value="ECO:0007669"/>
    <property type="project" value="InterPro"/>
</dbReference>
<feature type="compositionally biased region" description="Basic and acidic residues" evidence="4">
    <location>
        <begin position="1377"/>
        <end position="1415"/>
    </location>
</feature>
<keyword evidence="2" id="KW-0067">ATP-binding</keyword>
<dbReference type="GO" id="GO:0007018">
    <property type="term" value="P:microtubule-based movement"/>
    <property type="evidence" value="ECO:0007669"/>
    <property type="project" value="InterPro"/>
</dbReference>
<feature type="compositionally biased region" description="Basic and acidic residues" evidence="4">
    <location>
        <begin position="959"/>
        <end position="980"/>
    </location>
</feature>
<dbReference type="Pfam" id="PF00225">
    <property type="entry name" value="Kinesin"/>
    <property type="match status" value="1"/>
</dbReference>
<feature type="compositionally biased region" description="Basic and acidic residues" evidence="4">
    <location>
        <begin position="887"/>
        <end position="903"/>
    </location>
</feature>
<feature type="region of interest" description="Disordered" evidence="4">
    <location>
        <begin position="1377"/>
        <end position="1427"/>
    </location>
</feature>
<dbReference type="EMBL" id="GL440425">
    <property type="protein sequence ID" value="EFN65920.1"/>
    <property type="molecule type" value="Genomic_DNA"/>
</dbReference>
<gene>
    <name evidence="6" type="ORF">EAG_09223</name>
</gene>
<reference evidence="6 7" key="1">
    <citation type="journal article" date="2010" name="Science">
        <title>Genomic comparison of the ants Camponotus floridanus and Harpegnathos saltator.</title>
        <authorList>
            <person name="Bonasio R."/>
            <person name="Zhang G."/>
            <person name="Ye C."/>
            <person name="Mutti N.S."/>
            <person name="Fang X."/>
            <person name="Qin N."/>
            <person name="Donahue G."/>
            <person name="Yang P."/>
            <person name="Li Q."/>
            <person name="Li C."/>
            <person name="Zhang P."/>
            <person name="Huang Z."/>
            <person name="Berger S.L."/>
            <person name="Reinberg D."/>
            <person name="Wang J."/>
            <person name="Liebig J."/>
        </authorList>
    </citation>
    <scope>NUCLEOTIDE SEQUENCE [LARGE SCALE GENOMIC DNA]</scope>
    <source>
        <strain evidence="7">C129</strain>
    </source>
</reference>
<feature type="region of interest" description="Disordered" evidence="4">
    <location>
        <begin position="1464"/>
        <end position="1488"/>
    </location>
</feature>
<dbReference type="PRINTS" id="PR00380">
    <property type="entry name" value="KINESINHEAVY"/>
</dbReference>
<feature type="region of interest" description="Disordered" evidence="4">
    <location>
        <begin position="282"/>
        <end position="315"/>
    </location>
</feature>
<comment type="similarity">
    <text evidence="3">Belongs to the TRAFAC class myosin-kinesin ATPase superfamily. Kinesin family.</text>
</comment>
<feature type="region of interest" description="Disordered" evidence="4">
    <location>
        <begin position="955"/>
        <end position="980"/>
    </location>
</feature>
<dbReference type="PANTHER" id="PTHR47117">
    <property type="entry name" value="STAR-RELATED LIPID TRANSFER PROTEIN 9"/>
    <property type="match status" value="1"/>
</dbReference>
<dbReference type="InterPro" id="IPR027417">
    <property type="entry name" value="P-loop_NTPase"/>
</dbReference>
<feature type="region of interest" description="Disordered" evidence="4">
    <location>
        <begin position="568"/>
        <end position="629"/>
    </location>
</feature>
<feature type="domain" description="Kinesin motor" evidence="5">
    <location>
        <begin position="1"/>
        <end position="233"/>
    </location>
</feature>
<dbReference type="Proteomes" id="UP000000311">
    <property type="component" value="Unassembled WGS sequence"/>
</dbReference>
<feature type="region of interest" description="Disordered" evidence="4">
    <location>
        <begin position="98"/>
        <end position="123"/>
    </location>
</feature>
<proteinExistence type="inferred from homology"/>
<feature type="region of interest" description="Disordered" evidence="4">
    <location>
        <begin position="1297"/>
        <end position="1323"/>
    </location>
</feature>
<evidence type="ECO:0000256" key="3">
    <source>
        <dbReference type="PROSITE-ProRule" id="PRU00283"/>
    </source>
</evidence>
<dbReference type="SUPFAM" id="SSF52540">
    <property type="entry name" value="P-loop containing nucleoside triphosphate hydrolases"/>
    <property type="match status" value="1"/>
</dbReference>
<evidence type="ECO:0000259" key="5">
    <source>
        <dbReference type="PROSITE" id="PS50067"/>
    </source>
</evidence>
<dbReference type="PROSITE" id="PS50067">
    <property type="entry name" value="KINESIN_MOTOR_2"/>
    <property type="match status" value="1"/>
</dbReference>
<feature type="compositionally biased region" description="Polar residues" evidence="4">
    <location>
        <begin position="876"/>
        <end position="886"/>
    </location>
</feature>
<dbReference type="GO" id="GO:0008017">
    <property type="term" value="F:microtubule binding"/>
    <property type="evidence" value="ECO:0007669"/>
    <property type="project" value="InterPro"/>
</dbReference>
<comment type="caution">
    <text evidence="3">Lacks conserved residue(s) required for the propagation of feature annotation.</text>
</comment>
<evidence type="ECO:0000313" key="7">
    <source>
        <dbReference type="Proteomes" id="UP000000311"/>
    </source>
</evidence>
<feature type="compositionally biased region" description="Polar residues" evidence="4">
    <location>
        <begin position="110"/>
        <end position="123"/>
    </location>
</feature>
<feature type="compositionally biased region" description="Polar residues" evidence="4">
    <location>
        <begin position="282"/>
        <end position="291"/>
    </location>
</feature>